<dbReference type="PANTHER" id="PTHR16222:SF24">
    <property type="entry name" value="ADP-RIBOSYLHYDROLASE ARH3"/>
    <property type="match status" value="1"/>
</dbReference>
<dbReference type="Proteomes" id="UP001240250">
    <property type="component" value="Unassembled WGS sequence"/>
</dbReference>
<keyword evidence="2" id="KW-0378">Hydrolase</keyword>
<evidence type="ECO:0000256" key="2">
    <source>
        <dbReference type="ARBA" id="ARBA00022801"/>
    </source>
</evidence>
<comment type="similarity">
    <text evidence="1">Belongs to the ADP-ribosylglycohydrolase family.</text>
</comment>
<dbReference type="InterPro" id="IPR050792">
    <property type="entry name" value="ADP-ribosylglycohydrolase"/>
</dbReference>
<dbReference type="InterPro" id="IPR005502">
    <property type="entry name" value="Ribosyl_crysJ1"/>
</dbReference>
<proteinExistence type="inferred from homology"/>
<dbReference type="Gene3D" id="1.10.4080.10">
    <property type="entry name" value="ADP-ribosylation/Crystallin J1"/>
    <property type="match status" value="1"/>
</dbReference>
<dbReference type="SUPFAM" id="SSF101478">
    <property type="entry name" value="ADP-ribosylglycohydrolase"/>
    <property type="match status" value="1"/>
</dbReference>
<reference evidence="4 5" key="1">
    <citation type="submission" date="2023-07" db="EMBL/GenBank/DDBJ databases">
        <title>Sequencing the genomes of 1000 actinobacteria strains.</title>
        <authorList>
            <person name="Klenk H.-P."/>
        </authorList>
    </citation>
    <scope>NUCLEOTIDE SEQUENCE [LARGE SCALE GENOMIC DNA]</scope>
    <source>
        <strain evidence="4 5">DSM 14785</strain>
    </source>
</reference>
<dbReference type="InterPro" id="IPR036705">
    <property type="entry name" value="Ribosyl_crysJ1_sf"/>
</dbReference>
<organism evidence="4 5">
    <name type="scientific">Cellulomonas iranensis</name>
    <dbReference type="NCBI Taxonomy" id="76862"/>
    <lineage>
        <taxon>Bacteria</taxon>
        <taxon>Bacillati</taxon>
        <taxon>Actinomycetota</taxon>
        <taxon>Actinomycetes</taxon>
        <taxon>Micrococcales</taxon>
        <taxon>Cellulomonadaceae</taxon>
        <taxon>Cellulomonas</taxon>
    </lineage>
</organism>
<accession>A0ABU0GJN8</accession>
<protein>
    <submittedName>
        <fullName evidence="4">ADP-ribosylglycohydrolase</fullName>
    </submittedName>
</protein>
<evidence type="ECO:0000313" key="5">
    <source>
        <dbReference type="Proteomes" id="UP001240250"/>
    </source>
</evidence>
<evidence type="ECO:0000313" key="4">
    <source>
        <dbReference type="EMBL" id="MDQ0425583.1"/>
    </source>
</evidence>
<keyword evidence="5" id="KW-1185">Reference proteome</keyword>
<evidence type="ECO:0000256" key="3">
    <source>
        <dbReference type="SAM" id="MobiDB-lite"/>
    </source>
</evidence>
<dbReference type="PANTHER" id="PTHR16222">
    <property type="entry name" value="ADP-RIBOSYLGLYCOHYDROLASE"/>
    <property type="match status" value="1"/>
</dbReference>
<evidence type="ECO:0000256" key="1">
    <source>
        <dbReference type="ARBA" id="ARBA00010702"/>
    </source>
</evidence>
<gene>
    <name evidence="4" type="ORF">JO380_001964</name>
</gene>
<sequence length="328" mass="34018">MDALPTDPEPTDTRPTDAAPTDAVLDRAAGAVIGSAAGDALGAGYEFGPPLPDDARVGMVGGGTFAWAPGEWTDDTSMAVAVLRALAAGEPLDDDRTLDGVVDAWCGWAVDAKDVGNQTRAVLGGLAPRTAAAARRSARAFHDTYRRSGGNGSLMRTGPVALAYLGDGREGDLARAARAVSDLTHAEDDAGDACVLWSLAVRHAIRTGVADVRVGLPWLPATRRDPWAARIADAEVSRPRDFDRNGWVVEALQAAWSAITHGTTLVDVLERAVRGGRDTDTVAAIAGALVGARDGASAVPAAWRDVLHGWPGLDAAALTDLAARAVRR</sequence>
<dbReference type="EMBL" id="JAUSVM010000001">
    <property type="protein sequence ID" value="MDQ0425583.1"/>
    <property type="molecule type" value="Genomic_DNA"/>
</dbReference>
<dbReference type="RefSeq" id="WP_233421261.1">
    <property type="nucleotide sequence ID" value="NZ_JAUSVM010000001.1"/>
</dbReference>
<name>A0ABU0GJN8_9CELL</name>
<comment type="caution">
    <text evidence="4">The sequence shown here is derived from an EMBL/GenBank/DDBJ whole genome shotgun (WGS) entry which is preliminary data.</text>
</comment>
<dbReference type="Pfam" id="PF03747">
    <property type="entry name" value="ADP_ribosyl_GH"/>
    <property type="match status" value="1"/>
</dbReference>
<feature type="region of interest" description="Disordered" evidence="3">
    <location>
        <begin position="1"/>
        <end position="20"/>
    </location>
</feature>